<sequence>MFDIDELLDNLQVEQLDRFLFRGDSLPLPFPKIFGGQVLAQALNAAERTVAEDRHAHSMHAYFLRPGNAERPVIFDVDPIRDGGSFATRRVVAKQDGKAIFNCAISFHRAEEGPEHQVEMPAGIRMPETLERNIERIEQLLQVNRSHPLLFEFPLEAVDIRAEDQADPFDPGQQEPVNGFWFRFIGRLPDEPALHRMLLTYISDKELMLTGLRPHGLNMLTPGIQLASLDHALWFHADFRVDEWLYYHMESPRSAHGRYFGRGSFYSRDGVLVASSAQEGLARLSGR</sequence>
<dbReference type="EC" id="3.1.2.20" evidence="5"/>
<evidence type="ECO:0000256" key="2">
    <source>
        <dbReference type="ARBA" id="ARBA00011881"/>
    </source>
</evidence>
<dbReference type="PANTHER" id="PTHR11066:SF34">
    <property type="entry name" value="ACYL-COENZYME A THIOESTERASE 8"/>
    <property type="match status" value="1"/>
</dbReference>
<evidence type="ECO:0000256" key="7">
    <source>
        <dbReference type="ARBA" id="ARBA00071120"/>
    </source>
</evidence>
<dbReference type="GO" id="GO:0006637">
    <property type="term" value="P:acyl-CoA metabolic process"/>
    <property type="evidence" value="ECO:0007669"/>
    <property type="project" value="InterPro"/>
</dbReference>
<dbReference type="EMBL" id="BMLT01000005">
    <property type="protein sequence ID" value="GGO81663.1"/>
    <property type="molecule type" value="Genomic_DNA"/>
</dbReference>
<accession>A0A917ZDX5</accession>
<comment type="subunit">
    <text evidence="2">Homotetramer.</text>
</comment>
<gene>
    <name evidence="11" type="primary">tesB</name>
    <name evidence="11" type="ORF">GCM10011348_21170</name>
</gene>
<dbReference type="GO" id="GO:0009062">
    <property type="term" value="P:fatty acid catabolic process"/>
    <property type="evidence" value="ECO:0007669"/>
    <property type="project" value="TreeGrafter"/>
</dbReference>
<dbReference type="GO" id="GO:0005829">
    <property type="term" value="C:cytosol"/>
    <property type="evidence" value="ECO:0007669"/>
    <property type="project" value="TreeGrafter"/>
</dbReference>
<keyword evidence="12" id="KW-1185">Reference proteome</keyword>
<dbReference type="AlphaFoldDB" id="A0A917ZDX5"/>
<evidence type="ECO:0000256" key="4">
    <source>
        <dbReference type="ARBA" id="ARBA00023098"/>
    </source>
</evidence>
<protein>
    <recommendedName>
        <fullName evidence="7">Acyl-CoA thioesterase 2</fullName>
        <ecNumber evidence="5">3.1.2.20</ecNumber>
    </recommendedName>
    <alternativeName>
        <fullName evidence="8">Thioesterase II</fullName>
    </alternativeName>
</protein>
<dbReference type="Proteomes" id="UP000599578">
    <property type="component" value="Unassembled WGS sequence"/>
</dbReference>
<comment type="catalytic activity">
    <reaction evidence="6">
        <text>a fatty acyl-CoA + H2O = a fatty acid + CoA + H(+)</text>
        <dbReference type="Rhea" id="RHEA:16781"/>
        <dbReference type="ChEBI" id="CHEBI:15377"/>
        <dbReference type="ChEBI" id="CHEBI:15378"/>
        <dbReference type="ChEBI" id="CHEBI:28868"/>
        <dbReference type="ChEBI" id="CHEBI:57287"/>
        <dbReference type="ChEBI" id="CHEBI:77636"/>
        <dbReference type="EC" id="3.1.2.20"/>
    </reaction>
    <physiologicalReaction direction="left-to-right" evidence="6">
        <dbReference type="Rhea" id="RHEA:16782"/>
    </physiologicalReaction>
</comment>
<dbReference type="CDD" id="cd03445">
    <property type="entry name" value="Thioesterase_II_repeat2"/>
    <property type="match status" value="1"/>
</dbReference>
<evidence type="ECO:0000256" key="6">
    <source>
        <dbReference type="ARBA" id="ARBA00050943"/>
    </source>
</evidence>
<feature type="domain" description="Acyl-CoA thioesterase 2 C-terminal" evidence="9">
    <location>
        <begin position="172"/>
        <end position="281"/>
    </location>
</feature>
<keyword evidence="4" id="KW-0443">Lipid metabolism</keyword>
<dbReference type="RefSeq" id="WP_188860571.1">
    <property type="nucleotide sequence ID" value="NZ_BMLT01000005.1"/>
</dbReference>
<dbReference type="SUPFAM" id="SSF54637">
    <property type="entry name" value="Thioesterase/thiol ester dehydrase-isomerase"/>
    <property type="match status" value="2"/>
</dbReference>
<feature type="domain" description="Acyl-CoA thioesterase-like N-terminal HotDog" evidence="10">
    <location>
        <begin position="32"/>
        <end position="108"/>
    </location>
</feature>
<dbReference type="PANTHER" id="PTHR11066">
    <property type="entry name" value="ACYL-COA THIOESTERASE"/>
    <property type="match status" value="1"/>
</dbReference>
<name>A0A917ZDX5_9GAMM</name>
<proteinExistence type="inferred from homology"/>
<dbReference type="GO" id="GO:0047617">
    <property type="term" value="F:fatty acyl-CoA hydrolase activity"/>
    <property type="evidence" value="ECO:0007669"/>
    <property type="project" value="UniProtKB-EC"/>
</dbReference>
<dbReference type="InterPro" id="IPR029069">
    <property type="entry name" value="HotDog_dom_sf"/>
</dbReference>
<dbReference type="CDD" id="cd03444">
    <property type="entry name" value="Thioesterase_II_repeat1"/>
    <property type="match status" value="1"/>
</dbReference>
<reference evidence="11 12" key="1">
    <citation type="journal article" date="2014" name="Int. J. Syst. Evol. Microbiol.">
        <title>Complete genome sequence of Corynebacterium casei LMG S-19264T (=DSM 44701T), isolated from a smear-ripened cheese.</title>
        <authorList>
            <consortium name="US DOE Joint Genome Institute (JGI-PGF)"/>
            <person name="Walter F."/>
            <person name="Albersmeier A."/>
            <person name="Kalinowski J."/>
            <person name="Ruckert C."/>
        </authorList>
    </citation>
    <scope>NUCLEOTIDE SEQUENCE [LARGE SCALE GENOMIC DNA]</scope>
    <source>
        <strain evidence="11 12">CGMCC 1.7286</strain>
    </source>
</reference>
<dbReference type="Pfam" id="PF02551">
    <property type="entry name" value="Acyl_CoA_thio"/>
    <property type="match status" value="1"/>
</dbReference>
<dbReference type="InterPro" id="IPR025652">
    <property type="entry name" value="TesB_C"/>
</dbReference>
<dbReference type="FunFam" id="2.40.160.210:FF:000001">
    <property type="entry name" value="Acyl-CoA thioesterase II"/>
    <property type="match status" value="1"/>
</dbReference>
<evidence type="ECO:0000259" key="9">
    <source>
        <dbReference type="Pfam" id="PF02551"/>
    </source>
</evidence>
<evidence type="ECO:0000256" key="5">
    <source>
        <dbReference type="ARBA" id="ARBA00038894"/>
    </source>
</evidence>
<dbReference type="Gene3D" id="2.40.160.210">
    <property type="entry name" value="Acyl-CoA thioesterase, double hotdog domain"/>
    <property type="match status" value="1"/>
</dbReference>
<dbReference type="InterPro" id="IPR049449">
    <property type="entry name" value="TesB_ACOT8-like_N"/>
</dbReference>
<evidence type="ECO:0000256" key="1">
    <source>
        <dbReference type="ARBA" id="ARBA00006538"/>
    </source>
</evidence>
<evidence type="ECO:0000256" key="8">
    <source>
        <dbReference type="ARBA" id="ARBA00079653"/>
    </source>
</evidence>
<comment type="similarity">
    <text evidence="1">Belongs to the C/M/P thioester hydrolase family.</text>
</comment>
<comment type="caution">
    <text evidence="11">The sequence shown here is derived from an EMBL/GenBank/DDBJ whole genome shotgun (WGS) entry which is preliminary data.</text>
</comment>
<keyword evidence="3" id="KW-0378">Hydrolase</keyword>
<evidence type="ECO:0000313" key="12">
    <source>
        <dbReference type="Proteomes" id="UP000599578"/>
    </source>
</evidence>
<evidence type="ECO:0000313" key="11">
    <source>
        <dbReference type="EMBL" id="GGO81663.1"/>
    </source>
</evidence>
<evidence type="ECO:0000256" key="3">
    <source>
        <dbReference type="ARBA" id="ARBA00022801"/>
    </source>
</evidence>
<dbReference type="InterPro" id="IPR003703">
    <property type="entry name" value="Acyl_CoA_thio"/>
</dbReference>
<organism evidence="11 12">
    <name type="scientific">Marinobacterium nitratireducens</name>
    <dbReference type="NCBI Taxonomy" id="518897"/>
    <lineage>
        <taxon>Bacteria</taxon>
        <taxon>Pseudomonadati</taxon>
        <taxon>Pseudomonadota</taxon>
        <taxon>Gammaproteobacteria</taxon>
        <taxon>Oceanospirillales</taxon>
        <taxon>Oceanospirillaceae</taxon>
        <taxon>Marinobacterium</taxon>
    </lineage>
</organism>
<dbReference type="Pfam" id="PF13622">
    <property type="entry name" value="4HBT_3"/>
    <property type="match status" value="1"/>
</dbReference>
<dbReference type="InterPro" id="IPR042171">
    <property type="entry name" value="Acyl-CoA_hotdog"/>
</dbReference>
<evidence type="ECO:0000259" key="10">
    <source>
        <dbReference type="Pfam" id="PF13622"/>
    </source>
</evidence>